<dbReference type="PROSITE" id="PS51996">
    <property type="entry name" value="TR_MART"/>
    <property type="match status" value="1"/>
</dbReference>
<organism evidence="2 3">
    <name type="scientific">Pseudomonas abietaniphila</name>
    <dbReference type="NCBI Taxonomy" id="89065"/>
    <lineage>
        <taxon>Bacteria</taxon>
        <taxon>Pseudomonadati</taxon>
        <taxon>Pseudomonadota</taxon>
        <taxon>Gammaproteobacteria</taxon>
        <taxon>Pseudomonadales</taxon>
        <taxon>Pseudomonadaceae</taxon>
        <taxon>Pseudomonas</taxon>
    </lineage>
</organism>
<dbReference type="Gene3D" id="3.90.176.10">
    <property type="entry name" value="Toxin ADP-ribosyltransferase, Chain A, domain 1"/>
    <property type="match status" value="1"/>
</dbReference>
<name>A0A1G7X167_9PSED</name>
<dbReference type="SUPFAM" id="SSF56399">
    <property type="entry name" value="ADP-ribosylation"/>
    <property type="match status" value="1"/>
</dbReference>
<keyword evidence="3" id="KW-1185">Reference proteome</keyword>
<sequence>MTSATLQFNPNDQQVVRETARQYVADYPDLHDMARRAAQRIIFKRTGKRLDPETVYWHRFSGAVSSPRTFSGWEHAGKPVESMTLIELLMRRFTPQDQVSTDELSMYGGFYTDRADHGIFNDNNEVPLLARDVLADFWALDFSVGYQQKRERFWRDHDQTFCVLAKVEYLAAAGRSLRDGQISIADFDALIDGMLGEGIASPTRALLQAPVRSTTKNTFHWLDIGGFKARDILRMVDEHGAQTLYVPGELTPFHRFAGAREVFDWVKARFASTATREAARNHFLRTSVDLPTRIAAFDQLIDRLLVHEWEEGRVLVNQIKEPIPGDPFEYLRDNAKEDMAADARVLLTSNTELCKKIWMGYLDAFVRVSGNLALLGWPIALAVIGASAVNIGLNIDQAFSGKTAAQRKAGVLGAIVNAIYLAFNLPLLTGSARAAVRGADEAVSSSVPVSQEPAVDALANLNGNHLTLDGVTPQATTGRWRGIQQLANGETWITLGGLPYRVLFDESLPGWKVVDPQNPFAFSSGPPVFLNPHGEWEQVARIGLAGGAPFDVPLGSSVQPTSTAYGVTGSTFWDHYMLINVYEEKHLAEAAIARQEAVMDIYRMEPEEEVVTDSEGEEVHIDPWDATHRVFRTPDATFHGPNIRRYTDDGGVYNQYLRTGTVYEDAEHPGLATTAEQVEDIRRFVDDIGTLGFNNDVTLYRGGSGERSTSGQFFRSGRVQVGDVLTNTDIASFSENPYQARTFASNQAGANAVSITAPVTFDDSSVVFELPAKQYLNATPIAPFSTSPGEAESVFLPGRYFQIEQLDEVRGAFYRFMRVRIKEVSAPVAGRQLLNMRTGEPFSRAAYAALLGPEGTSLVDRFFPQVLTSQV</sequence>
<dbReference type="STRING" id="89065.SAMN05216605_103132"/>
<gene>
    <name evidence="2" type="ORF">SAMN05216605_103132</name>
</gene>
<evidence type="ECO:0000313" key="2">
    <source>
        <dbReference type="EMBL" id="SDG77928.1"/>
    </source>
</evidence>
<dbReference type="OrthoDB" id="5653126at2"/>
<dbReference type="InterPro" id="IPR046673">
    <property type="entry name" value="ToxA_N"/>
</dbReference>
<dbReference type="Proteomes" id="UP000182894">
    <property type="component" value="Unassembled WGS sequence"/>
</dbReference>
<dbReference type="EMBL" id="FNCO01000003">
    <property type="protein sequence ID" value="SDG77928.1"/>
    <property type="molecule type" value="Genomic_DNA"/>
</dbReference>
<feature type="domain" description="Dermonecrotic toxin N-terminal" evidence="1">
    <location>
        <begin position="25"/>
        <end position="284"/>
    </location>
</feature>
<evidence type="ECO:0000313" key="3">
    <source>
        <dbReference type="Proteomes" id="UP000182894"/>
    </source>
</evidence>
<dbReference type="Pfam" id="PF20178">
    <property type="entry name" value="ToxA_N"/>
    <property type="match status" value="1"/>
</dbReference>
<dbReference type="RefSeq" id="WP_074751666.1">
    <property type="nucleotide sequence ID" value="NZ_FNCO01000003.1"/>
</dbReference>
<proteinExistence type="predicted"/>
<protein>
    <recommendedName>
        <fullName evidence="1">Dermonecrotic toxin N-terminal domain-containing protein</fullName>
    </recommendedName>
</protein>
<dbReference type="AlphaFoldDB" id="A0A1G7X167"/>
<evidence type="ECO:0000259" key="1">
    <source>
        <dbReference type="Pfam" id="PF20178"/>
    </source>
</evidence>
<reference evidence="3" key="1">
    <citation type="submission" date="2016-10" db="EMBL/GenBank/DDBJ databases">
        <authorList>
            <person name="Varghese N."/>
            <person name="Submissions S."/>
        </authorList>
    </citation>
    <scope>NUCLEOTIDE SEQUENCE [LARGE SCALE GENOMIC DNA]</scope>
    <source>
        <strain evidence="3">ATCC 700689</strain>
    </source>
</reference>
<accession>A0A1G7X167</accession>